<evidence type="ECO:0000256" key="9">
    <source>
        <dbReference type="ARBA" id="ARBA00022840"/>
    </source>
</evidence>
<evidence type="ECO:0000256" key="12">
    <source>
        <dbReference type="ARBA" id="ARBA00033354"/>
    </source>
</evidence>
<dbReference type="SUPFAM" id="SSF89028">
    <property type="entry name" value="Cobalamin adenosyltransferase-like"/>
    <property type="match status" value="1"/>
</dbReference>
<dbReference type="GO" id="GO:0005524">
    <property type="term" value="F:ATP binding"/>
    <property type="evidence" value="ECO:0007669"/>
    <property type="project" value="UniProtKB-UniRule"/>
</dbReference>
<evidence type="ECO:0000313" key="17">
    <source>
        <dbReference type="EMBL" id="SDN38267.1"/>
    </source>
</evidence>
<comment type="pathway">
    <text evidence="1 15">Cofactor biosynthesis; adenosylcobalamin biosynthesis; adenosylcobalamin from cob(II)yrinate a,c-diamide: step 2/7.</text>
</comment>
<dbReference type="EMBL" id="FNIL01000001">
    <property type="protein sequence ID" value="SDN38267.1"/>
    <property type="molecule type" value="Genomic_DNA"/>
</dbReference>
<evidence type="ECO:0000256" key="7">
    <source>
        <dbReference type="ARBA" id="ARBA00022679"/>
    </source>
</evidence>
<evidence type="ECO:0000256" key="10">
    <source>
        <dbReference type="ARBA" id="ARBA00031529"/>
    </source>
</evidence>
<dbReference type="Gene3D" id="1.20.1200.10">
    <property type="entry name" value="Cobalamin adenosyltransferase-like"/>
    <property type="match status" value="1"/>
</dbReference>
<sequence>MKIYTKKGDKGQTQLIGKRVAKTNQRVEAYGTVDELNSFIGVTINALESEKVADMRQELLTIQHELFDLGGDLANVTAKKEWSLSMESVERLESRIDEYWAEAPELRKFILPGGEPAAAHLHVCRTVARRAERLASAIADEHEVSASALPYLNRLSDFFFAAARAVNSRAGKEDILYARSKDVFK</sequence>
<keyword evidence="7 15" id="KW-0808">Transferase</keyword>
<evidence type="ECO:0000256" key="15">
    <source>
        <dbReference type="RuleBase" id="RU366026"/>
    </source>
</evidence>
<dbReference type="InterPro" id="IPR036451">
    <property type="entry name" value="CblAdoTrfase-like_sf"/>
</dbReference>
<dbReference type="Proteomes" id="UP000198778">
    <property type="component" value="Unassembled WGS sequence"/>
</dbReference>
<comment type="similarity">
    <text evidence="2 15">Belongs to the Cob(I)alamin adenosyltransferase family.</text>
</comment>
<comment type="catalytic activity">
    <reaction evidence="14 15">
        <text>2 cob(II)alamin + reduced [electron-transfer flavoprotein] + 2 ATP = 2 adenosylcob(III)alamin + 2 triphosphate + oxidized [electron-transfer flavoprotein] + 3 H(+)</text>
        <dbReference type="Rhea" id="RHEA:28671"/>
        <dbReference type="Rhea" id="RHEA-COMP:10685"/>
        <dbReference type="Rhea" id="RHEA-COMP:10686"/>
        <dbReference type="ChEBI" id="CHEBI:15378"/>
        <dbReference type="ChEBI" id="CHEBI:16304"/>
        <dbReference type="ChEBI" id="CHEBI:18036"/>
        <dbReference type="ChEBI" id="CHEBI:18408"/>
        <dbReference type="ChEBI" id="CHEBI:30616"/>
        <dbReference type="ChEBI" id="CHEBI:57692"/>
        <dbReference type="ChEBI" id="CHEBI:58307"/>
        <dbReference type="EC" id="2.5.1.17"/>
    </reaction>
</comment>
<dbReference type="RefSeq" id="WP_090840543.1">
    <property type="nucleotide sequence ID" value="NZ_FNIL01000001.1"/>
</dbReference>
<protein>
    <recommendedName>
        <fullName evidence="5 15">Corrinoid adenosyltransferase</fullName>
        <ecNumber evidence="4 15">2.5.1.17</ecNumber>
    </recommendedName>
    <alternativeName>
        <fullName evidence="10 15">Cob(II)alamin adenosyltransferase</fullName>
    </alternativeName>
    <alternativeName>
        <fullName evidence="12 15">Cob(II)yrinic acid a,c-diamide adenosyltransferase</fullName>
    </alternativeName>
    <alternativeName>
        <fullName evidence="11 15">Cobinamide/cobalamin adenosyltransferase</fullName>
    </alternativeName>
</protein>
<dbReference type="NCBIfam" id="TIGR00636">
    <property type="entry name" value="PduO_Nterm"/>
    <property type="match status" value="1"/>
</dbReference>
<dbReference type="OrthoDB" id="9778896at2"/>
<dbReference type="AlphaFoldDB" id="A0A1H0AXV9"/>
<evidence type="ECO:0000256" key="5">
    <source>
        <dbReference type="ARBA" id="ARBA00020963"/>
    </source>
</evidence>
<proteinExistence type="inferred from homology"/>
<evidence type="ECO:0000256" key="14">
    <source>
        <dbReference type="ARBA" id="ARBA00048692"/>
    </source>
</evidence>
<accession>A0A1H0AXV9</accession>
<dbReference type="GO" id="GO:0009236">
    <property type="term" value="P:cobalamin biosynthetic process"/>
    <property type="evidence" value="ECO:0007669"/>
    <property type="project" value="UniProtKB-UniRule"/>
</dbReference>
<keyword evidence="6 15" id="KW-0169">Cobalamin biosynthesis</keyword>
<name>A0A1H0AXV9_9BACI</name>
<comment type="catalytic activity">
    <reaction evidence="13 15">
        <text>2 cob(II)yrinate a,c diamide + reduced [electron-transfer flavoprotein] + 2 ATP = 2 adenosylcob(III)yrinate a,c-diamide + 2 triphosphate + oxidized [electron-transfer flavoprotein] + 3 H(+)</text>
        <dbReference type="Rhea" id="RHEA:11528"/>
        <dbReference type="Rhea" id="RHEA-COMP:10685"/>
        <dbReference type="Rhea" id="RHEA-COMP:10686"/>
        <dbReference type="ChEBI" id="CHEBI:15378"/>
        <dbReference type="ChEBI" id="CHEBI:18036"/>
        <dbReference type="ChEBI" id="CHEBI:30616"/>
        <dbReference type="ChEBI" id="CHEBI:57692"/>
        <dbReference type="ChEBI" id="CHEBI:58307"/>
        <dbReference type="ChEBI" id="CHEBI:58503"/>
        <dbReference type="ChEBI" id="CHEBI:58537"/>
        <dbReference type="EC" id="2.5.1.17"/>
    </reaction>
</comment>
<dbReference type="PANTHER" id="PTHR12213:SF0">
    <property type="entry name" value="CORRINOID ADENOSYLTRANSFERASE MMAB"/>
    <property type="match status" value="1"/>
</dbReference>
<evidence type="ECO:0000259" key="16">
    <source>
        <dbReference type="Pfam" id="PF01923"/>
    </source>
</evidence>
<keyword evidence="9 15" id="KW-0067">ATP-binding</keyword>
<dbReference type="EC" id="2.5.1.17" evidence="4 15"/>
<dbReference type="InterPro" id="IPR016030">
    <property type="entry name" value="CblAdoTrfase-like"/>
</dbReference>
<evidence type="ECO:0000313" key="18">
    <source>
        <dbReference type="Proteomes" id="UP000198778"/>
    </source>
</evidence>
<comment type="subunit">
    <text evidence="3">Homotrimer.</text>
</comment>
<dbReference type="GO" id="GO:0008817">
    <property type="term" value="F:corrinoid adenosyltransferase activity"/>
    <property type="evidence" value="ECO:0007669"/>
    <property type="project" value="UniProtKB-UniRule"/>
</dbReference>
<evidence type="ECO:0000256" key="3">
    <source>
        <dbReference type="ARBA" id="ARBA00011233"/>
    </source>
</evidence>
<gene>
    <name evidence="17" type="ORF">SAMN04488053_101667</name>
</gene>
<evidence type="ECO:0000256" key="2">
    <source>
        <dbReference type="ARBA" id="ARBA00007487"/>
    </source>
</evidence>
<feature type="domain" description="Cobalamin adenosyltransferase-like" evidence="16">
    <location>
        <begin position="3"/>
        <end position="165"/>
    </location>
</feature>
<organism evidence="17 18">
    <name type="scientific">Alkalicoccus daliensis</name>
    <dbReference type="NCBI Taxonomy" id="745820"/>
    <lineage>
        <taxon>Bacteria</taxon>
        <taxon>Bacillati</taxon>
        <taxon>Bacillota</taxon>
        <taxon>Bacilli</taxon>
        <taxon>Bacillales</taxon>
        <taxon>Bacillaceae</taxon>
        <taxon>Alkalicoccus</taxon>
    </lineage>
</organism>
<dbReference type="UniPathway" id="UPA00148">
    <property type="reaction ID" value="UER00233"/>
</dbReference>
<dbReference type="STRING" id="745820.SAMN04488053_101667"/>
<evidence type="ECO:0000256" key="11">
    <source>
        <dbReference type="ARBA" id="ARBA00033334"/>
    </source>
</evidence>
<dbReference type="PANTHER" id="PTHR12213">
    <property type="entry name" value="CORRINOID ADENOSYLTRANSFERASE"/>
    <property type="match status" value="1"/>
</dbReference>
<evidence type="ECO:0000256" key="6">
    <source>
        <dbReference type="ARBA" id="ARBA00022573"/>
    </source>
</evidence>
<keyword evidence="18" id="KW-1185">Reference proteome</keyword>
<dbReference type="InterPro" id="IPR029499">
    <property type="entry name" value="PduO-typ"/>
</dbReference>
<reference evidence="18" key="1">
    <citation type="submission" date="2016-10" db="EMBL/GenBank/DDBJ databases">
        <authorList>
            <person name="Varghese N."/>
            <person name="Submissions S."/>
        </authorList>
    </citation>
    <scope>NUCLEOTIDE SEQUENCE [LARGE SCALE GENOMIC DNA]</scope>
    <source>
        <strain evidence="18">CGMCC 1.10369</strain>
    </source>
</reference>
<dbReference type="FunFam" id="1.20.1200.10:FF:000001">
    <property type="entry name" value="Cob(I)yrinic acid a,c-diamide adenosyltransferase"/>
    <property type="match status" value="1"/>
</dbReference>
<keyword evidence="8 15" id="KW-0547">Nucleotide-binding</keyword>
<evidence type="ECO:0000256" key="13">
    <source>
        <dbReference type="ARBA" id="ARBA00048555"/>
    </source>
</evidence>
<evidence type="ECO:0000256" key="8">
    <source>
        <dbReference type="ARBA" id="ARBA00022741"/>
    </source>
</evidence>
<dbReference type="Pfam" id="PF01923">
    <property type="entry name" value="Cob_adeno_trans"/>
    <property type="match status" value="1"/>
</dbReference>
<evidence type="ECO:0000256" key="4">
    <source>
        <dbReference type="ARBA" id="ARBA00012454"/>
    </source>
</evidence>
<evidence type="ECO:0000256" key="1">
    <source>
        <dbReference type="ARBA" id="ARBA00005121"/>
    </source>
</evidence>